<dbReference type="InterPro" id="IPR036388">
    <property type="entry name" value="WH-like_DNA-bd_sf"/>
</dbReference>
<evidence type="ECO:0000313" key="7">
    <source>
        <dbReference type="EMBL" id="PIP52992.1"/>
    </source>
</evidence>
<keyword evidence="3 5" id="KW-0346">Stress response</keyword>
<comment type="similarity">
    <text evidence="5">Belongs to the HrcA family.</text>
</comment>
<protein>
    <recommendedName>
        <fullName evidence="5">Heat-inducible transcription repressor HrcA</fullName>
    </recommendedName>
</protein>
<dbReference type="PANTHER" id="PTHR34824:SF1">
    <property type="entry name" value="HEAT-INDUCIBLE TRANSCRIPTION REPRESSOR HRCA"/>
    <property type="match status" value="1"/>
</dbReference>
<organism evidence="7 8">
    <name type="scientific">Candidatus Beckwithbacteria bacterium CG23_combo_of_CG06-09_8_20_14_all_34_8</name>
    <dbReference type="NCBI Taxonomy" id="1974497"/>
    <lineage>
        <taxon>Bacteria</taxon>
        <taxon>Candidatus Beckwithiibacteriota</taxon>
    </lineage>
</organism>
<comment type="caution">
    <text evidence="7">The sequence shown here is derived from an EMBL/GenBank/DDBJ whole genome shotgun (WGS) entry which is preliminary data.</text>
</comment>
<accession>A0A2H0B5R6</accession>
<dbReference type="AlphaFoldDB" id="A0A2H0B5R6"/>
<evidence type="ECO:0000313" key="8">
    <source>
        <dbReference type="Proteomes" id="UP000229459"/>
    </source>
</evidence>
<dbReference type="InterPro" id="IPR029016">
    <property type="entry name" value="GAF-like_dom_sf"/>
</dbReference>
<dbReference type="InterPro" id="IPR036390">
    <property type="entry name" value="WH_DNA-bd_sf"/>
</dbReference>
<dbReference type="Pfam" id="PF01628">
    <property type="entry name" value="HrcA"/>
    <property type="match status" value="1"/>
</dbReference>
<comment type="function">
    <text evidence="5">Negative regulator of class I heat shock genes (grpE-dnaK-dnaJ and groELS operons). Prevents heat-shock induction of these operons.</text>
</comment>
<gene>
    <name evidence="5" type="primary">hrcA</name>
    <name evidence="7" type="ORF">COX08_03395</name>
</gene>
<sequence length="245" mass="27502">MDIPSLTDRQIQILKLIIEEFIKSGEPVGSDTIDKKFNLGVSPATIRNEMVILGQQGFLDQPHTSSGRTPTSLALRFYVKQLMKEKDLSVSEEVDVKAKIWDYRDKADRLLRETVRILACKTGTIAVATTNHGDVFHAGYANILDLPEFFDIDVTKTVLLMLDNTQQLQAILGRALGQEPINILLGDDFESEFMRPCGMVYTKFPMGSYGDGSLGVFGPSRLDYAYIIPMVRYFGTLLTDLTHDW</sequence>
<dbReference type="InterPro" id="IPR002571">
    <property type="entry name" value="HrcA"/>
</dbReference>
<evidence type="ECO:0000259" key="6">
    <source>
        <dbReference type="Pfam" id="PF01628"/>
    </source>
</evidence>
<evidence type="ECO:0000256" key="2">
    <source>
        <dbReference type="ARBA" id="ARBA00023015"/>
    </source>
</evidence>
<dbReference type="Gene3D" id="1.10.10.10">
    <property type="entry name" value="Winged helix-like DNA-binding domain superfamily/Winged helix DNA-binding domain"/>
    <property type="match status" value="1"/>
</dbReference>
<dbReference type="HAMAP" id="MF_00081">
    <property type="entry name" value="HrcA"/>
    <property type="match status" value="1"/>
</dbReference>
<evidence type="ECO:0000256" key="3">
    <source>
        <dbReference type="ARBA" id="ARBA00023016"/>
    </source>
</evidence>
<dbReference type="SUPFAM" id="SSF46785">
    <property type="entry name" value="Winged helix' DNA-binding domain"/>
    <property type="match status" value="1"/>
</dbReference>
<evidence type="ECO:0000256" key="1">
    <source>
        <dbReference type="ARBA" id="ARBA00022491"/>
    </source>
</evidence>
<keyword evidence="1 5" id="KW-0678">Repressor</keyword>
<dbReference type="GO" id="GO:0003677">
    <property type="term" value="F:DNA binding"/>
    <property type="evidence" value="ECO:0007669"/>
    <property type="project" value="InterPro"/>
</dbReference>
<evidence type="ECO:0000256" key="5">
    <source>
        <dbReference type="HAMAP-Rule" id="MF_00081"/>
    </source>
</evidence>
<dbReference type="SUPFAM" id="SSF55781">
    <property type="entry name" value="GAF domain-like"/>
    <property type="match status" value="1"/>
</dbReference>
<feature type="domain" description="Heat-inducible transcription repressor HrcA C-terminal" evidence="6">
    <location>
        <begin position="104"/>
        <end position="228"/>
    </location>
</feature>
<dbReference type="PANTHER" id="PTHR34824">
    <property type="entry name" value="HEAT-INDUCIBLE TRANSCRIPTION REPRESSOR HRCA"/>
    <property type="match status" value="1"/>
</dbReference>
<dbReference type="Proteomes" id="UP000229459">
    <property type="component" value="Unassembled WGS sequence"/>
</dbReference>
<proteinExistence type="inferred from homology"/>
<name>A0A2H0B5R6_9BACT</name>
<dbReference type="Gene3D" id="3.30.450.40">
    <property type="match status" value="1"/>
</dbReference>
<dbReference type="InterPro" id="IPR021153">
    <property type="entry name" value="HrcA_C"/>
</dbReference>
<keyword evidence="4 5" id="KW-0804">Transcription</keyword>
<evidence type="ECO:0000256" key="4">
    <source>
        <dbReference type="ARBA" id="ARBA00023163"/>
    </source>
</evidence>
<dbReference type="GO" id="GO:0045892">
    <property type="term" value="P:negative regulation of DNA-templated transcription"/>
    <property type="evidence" value="ECO:0007669"/>
    <property type="project" value="UniProtKB-UniRule"/>
</dbReference>
<reference evidence="7 8" key="1">
    <citation type="submission" date="2017-09" db="EMBL/GenBank/DDBJ databases">
        <title>Depth-based differentiation of microbial function through sediment-hosted aquifers and enrichment of novel symbionts in the deep terrestrial subsurface.</title>
        <authorList>
            <person name="Probst A.J."/>
            <person name="Ladd B."/>
            <person name="Jarett J.K."/>
            <person name="Geller-Mcgrath D.E."/>
            <person name="Sieber C.M."/>
            <person name="Emerson J.B."/>
            <person name="Anantharaman K."/>
            <person name="Thomas B.C."/>
            <person name="Malmstrom R."/>
            <person name="Stieglmeier M."/>
            <person name="Klingl A."/>
            <person name="Woyke T."/>
            <person name="Ryan C.M."/>
            <person name="Banfield J.F."/>
        </authorList>
    </citation>
    <scope>NUCLEOTIDE SEQUENCE [LARGE SCALE GENOMIC DNA]</scope>
    <source>
        <strain evidence="7">CG23_combo_of_CG06-09_8_20_14_all_34_8</strain>
    </source>
</reference>
<keyword evidence="2 5" id="KW-0805">Transcription regulation</keyword>
<dbReference type="EMBL" id="PCSR01000082">
    <property type="protein sequence ID" value="PIP52992.1"/>
    <property type="molecule type" value="Genomic_DNA"/>
</dbReference>